<dbReference type="RefSeq" id="WP_344897640.1">
    <property type="nucleotide sequence ID" value="NZ_BAAAZP010000265.1"/>
</dbReference>
<reference evidence="2" key="1">
    <citation type="journal article" date="2019" name="Int. J. Syst. Evol. Microbiol.">
        <title>The Global Catalogue of Microorganisms (GCM) 10K type strain sequencing project: providing services to taxonomists for standard genome sequencing and annotation.</title>
        <authorList>
            <consortium name="The Broad Institute Genomics Platform"/>
            <consortium name="The Broad Institute Genome Sequencing Center for Infectious Disease"/>
            <person name="Wu L."/>
            <person name="Ma J."/>
        </authorList>
    </citation>
    <scope>NUCLEOTIDE SEQUENCE [LARGE SCALE GENOMIC DNA]</scope>
    <source>
        <strain evidence="2">JCM 16904</strain>
    </source>
</reference>
<name>A0ABP7EMY6_9ACTN</name>
<gene>
    <name evidence="1" type="ORF">GCM10022224_103700</name>
</gene>
<accession>A0ABP7EMY6</accession>
<keyword evidence="2" id="KW-1185">Reference proteome</keyword>
<proteinExistence type="predicted"/>
<dbReference type="EMBL" id="BAAAZP010000265">
    <property type="protein sequence ID" value="GAA3721388.1"/>
    <property type="molecule type" value="Genomic_DNA"/>
</dbReference>
<dbReference type="Proteomes" id="UP001500902">
    <property type="component" value="Unassembled WGS sequence"/>
</dbReference>
<protein>
    <submittedName>
        <fullName evidence="1">Uncharacterized protein</fullName>
    </submittedName>
</protein>
<comment type="caution">
    <text evidence="1">The sequence shown here is derived from an EMBL/GenBank/DDBJ whole genome shotgun (WGS) entry which is preliminary data.</text>
</comment>
<evidence type="ECO:0000313" key="2">
    <source>
        <dbReference type="Proteomes" id="UP001500902"/>
    </source>
</evidence>
<sequence>MDANEQLIENLYNERTEAAGAYTAAVQAGRVTDADDAQAEIERLSARLRELGEDL</sequence>
<organism evidence="1 2">
    <name type="scientific">Nonomuraea antimicrobica</name>
    <dbReference type="NCBI Taxonomy" id="561173"/>
    <lineage>
        <taxon>Bacteria</taxon>
        <taxon>Bacillati</taxon>
        <taxon>Actinomycetota</taxon>
        <taxon>Actinomycetes</taxon>
        <taxon>Streptosporangiales</taxon>
        <taxon>Streptosporangiaceae</taxon>
        <taxon>Nonomuraea</taxon>
    </lineage>
</organism>
<evidence type="ECO:0000313" key="1">
    <source>
        <dbReference type="EMBL" id="GAA3721388.1"/>
    </source>
</evidence>